<dbReference type="PRINTS" id="PR00101">
    <property type="entry name" value="ATCASE"/>
</dbReference>
<feature type="binding site" evidence="7">
    <location>
        <position position="264"/>
    </location>
    <ligand>
        <name>carbamoyl phosphate</name>
        <dbReference type="ChEBI" id="CHEBI:58228"/>
    </ligand>
</feature>
<dbReference type="InterPro" id="IPR006131">
    <property type="entry name" value="Asp_carbamoyltransf_Asp/Orn-bd"/>
</dbReference>
<dbReference type="PATRIC" id="fig|49338.4.peg.3336"/>
<dbReference type="InterPro" id="IPR036901">
    <property type="entry name" value="Asp/Orn_carbamoylTrfase_sf"/>
</dbReference>
<dbReference type="GO" id="GO:0006520">
    <property type="term" value="P:amino acid metabolic process"/>
    <property type="evidence" value="ECO:0007669"/>
    <property type="project" value="InterPro"/>
</dbReference>
<dbReference type="Pfam" id="PF02729">
    <property type="entry name" value="OTCace_N"/>
    <property type="match status" value="1"/>
</dbReference>
<evidence type="ECO:0000256" key="4">
    <source>
        <dbReference type="ARBA" id="ARBA00022975"/>
    </source>
</evidence>
<feature type="binding site" evidence="7">
    <location>
        <position position="108"/>
    </location>
    <ligand>
        <name>carbamoyl phosphate</name>
        <dbReference type="ChEBI" id="CHEBI:58228"/>
    </ligand>
</feature>
<dbReference type="SUPFAM" id="SSF53671">
    <property type="entry name" value="Aspartate/ornithine carbamoyltransferase"/>
    <property type="match status" value="1"/>
</dbReference>
<keyword evidence="4 7" id="KW-0665">Pyrimidine biosynthesis</keyword>
<evidence type="ECO:0000256" key="1">
    <source>
        <dbReference type="ARBA" id="ARBA00004852"/>
    </source>
</evidence>
<dbReference type="PRINTS" id="PR00100">
    <property type="entry name" value="AOTCASE"/>
</dbReference>
<evidence type="ECO:0000259" key="8">
    <source>
        <dbReference type="Pfam" id="PF00185"/>
    </source>
</evidence>
<feature type="binding site" evidence="7">
    <location>
        <position position="59"/>
    </location>
    <ligand>
        <name>carbamoyl phosphate</name>
        <dbReference type="ChEBI" id="CHEBI:58228"/>
    </ligand>
</feature>
<feature type="binding site" evidence="7">
    <location>
        <position position="58"/>
    </location>
    <ligand>
        <name>carbamoyl phosphate</name>
        <dbReference type="ChEBI" id="CHEBI:58228"/>
    </ligand>
</feature>
<dbReference type="NCBIfam" id="NF002032">
    <property type="entry name" value="PRK00856.1"/>
    <property type="match status" value="1"/>
</dbReference>
<feature type="domain" description="Aspartate/ornithine carbamoyltransferase Asp/Orn-binding" evidence="8">
    <location>
        <begin position="155"/>
        <end position="302"/>
    </location>
</feature>
<evidence type="ECO:0000256" key="5">
    <source>
        <dbReference type="ARBA" id="ARBA00043884"/>
    </source>
</evidence>
<dbReference type="GO" id="GO:0004070">
    <property type="term" value="F:aspartate carbamoyltransferase activity"/>
    <property type="evidence" value="ECO:0007669"/>
    <property type="project" value="UniProtKB-UniRule"/>
</dbReference>
<evidence type="ECO:0000259" key="9">
    <source>
        <dbReference type="Pfam" id="PF02729"/>
    </source>
</evidence>
<dbReference type="UniPathway" id="UPA00070">
    <property type="reaction ID" value="UER00116"/>
</dbReference>
<evidence type="ECO:0000256" key="3">
    <source>
        <dbReference type="ARBA" id="ARBA00022679"/>
    </source>
</evidence>
<evidence type="ECO:0000256" key="7">
    <source>
        <dbReference type="HAMAP-Rule" id="MF_00001"/>
    </source>
</evidence>
<name>A0A098B3M1_DESHA</name>
<dbReference type="RefSeq" id="WP_018306069.1">
    <property type="nucleotide sequence ID" value="NZ_LK996017.1"/>
</dbReference>
<gene>
    <name evidence="7" type="primary">pyrB</name>
    <name evidence="10" type="ORF">DPCES_3098</name>
</gene>
<feature type="binding site" evidence="7">
    <location>
        <position position="265"/>
    </location>
    <ligand>
        <name>carbamoyl phosphate</name>
        <dbReference type="ChEBI" id="CHEBI:58228"/>
    </ligand>
</feature>
<dbReference type="InterPro" id="IPR006132">
    <property type="entry name" value="Asp/Orn_carbamoyltranf_P-bd"/>
</dbReference>
<dbReference type="GO" id="GO:0005829">
    <property type="term" value="C:cytosol"/>
    <property type="evidence" value="ECO:0007669"/>
    <property type="project" value="TreeGrafter"/>
</dbReference>
<reference evidence="10" key="1">
    <citation type="submission" date="2014-07" db="EMBL/GenBank/DDBJ databases">
        <authorList>
            <person name="Hornung V.Bastian."/>
        </authorList>
    </citation>
    <scope>NUCLEOTIDE SEQUENCE</scope>
    <source>
        <strain evidence="10">PCE-S</strain>
    </source>
</reference>
<feature type="domain" description="Aspartate/ornithine carbamoyltransferase carbamoyl-P binding" evidence="9">
    <location>
        <begin position="6"/>
        <end position="149"/>
    </location>
</feature>
<evidence type="ECO:0000256" key="2">
    <source>
        <dbReference type="ARBA" id="ARBA00008896"/>
    </source>
</evidence>
<dbReference type="PROSITE" id="PS00097">
    <property type="entry name" value="CARBAMOYLTRANSFERASE"/>
    <property type="match status" value="1"/>
</dbReference>
<comment type="catalytic activity">
    <reaction evidence="6 7">
        <text>carbamoyl phosphate + L-aspartate = N-carbamoyl-L-aspartate + phosphate + H(+)</text>
        <dbReference type="Rhea" id="RHEA:20013"/>
        <dbReference type="ChEBI" id="CHEBI:15378"/>
        <dbReference type="ChEBI" id="CHEBI:29991"/>
        <dbReference type="ChEBI" id="CHEBI:32814"/>
        <dbReference type="ChEBI" id="CHEBI:43474"/>
        <dbReference type="ChEBI" id="CHEBI:58228"/>
        <dbReference type="EC" id="2.1.3.2"/>
    </reaction>
</comment>
<accession>A0A098B3M1</accession>
<dbReference type="FunFam" id="3.40.50.1370:FF:000007">
    <property type="entry name" value="Aspartate carbamoyltransferase"/>
    <property type="match status" value="1"/>
</dbReference>
<sequence>MGWSRKDLLHIEDLPAKEIQLILNTAKPMKEIMSRAVKKLPTFRGKSVYNLFFESSTRTRTSFETAAKILGADTSSLAVAQSSLNKGETLLDTVRTLQAMKPDLVVIRHSSSGAAQFLAKELKAGVINAGDGQHEHPTQALLDLYTMQERLGSVEGRKILLVGDILHSRVARSNVWALKNLGAEVVLVGPPTLLPPEIKSWGVKTTFNLDEELPGSDVIMALRLQLERQQSGLLPSLREYSQLYGITAERVKKTGKPTLIMHPGPVNRGVEIESSIANSSQSVIEEQVTNGVAVRMAIMYLLLGGGTAHVVD</sequence>
<evidence type="ECO:0000313" key="10">
    <source>
        <dbReference type="EMBL" id="CDX02985.1"/>
    </source>
</evidence>
<organism evidence="10">
    <name type="scientific">Desulfitobacterium hafniense</name>
    <name type="common">Desulfitobacterium frappieri</name>
    <dbReference type="NCBI Taxonomy" id="49338"/>
    <lineage>
        <taxon>Bacteria</taxon>
        <taxon>Bacillati</taxon>
        <taxon>Bacillota</taxon>
        <taxon>Clostridia</taxon>
        <taxon>Eubacteriales</taxon>
        <taxon>Desulfitobacteriaceae</taxon>
        <taxon>Desulfitobacterium</taxon>
    </lineage>
</organism>
<evidence type="ECO:0000256" key="6">
    <source>
        <dbReference type="ARBA" id="ARBA00048859"/>
    </source>
</evidence>
<feature type="binding site" evidence="7">
    <location>
        <position position="169"/>
    </location>
    <ligand>
        <name>L-aspartate</name>
        <dbReference type="ChEBI" id="CHEBI:29991"/>
    </ligand>
</feature>
<dbReference type="EMBL" id="LK996017">
    <property type="protein sequence ID" value="CDX02985.1"/>
    <property type="molecule type" value="Genomic_DNA"/>
</dbReference>
<feature type="binding site" evidence="7">
    <location>
        <position position="86"/>
    </location>
    <ligand>
        <name>L-aspartate</name>
        <dbReference type="ChEBI" id="CHEBI:29991"/>
    </ligand>
</feature>
<dbReference type="HAMAP" id="MF_00001">
    <property type="entry name" value="Asp_carb_tr"/>
    <property type="match status" value="1"/>
</dbReference>
<dbReference type="EC" id="2.1.3.2" evidence="7"/>
<dbReference type="PANTHER" id="PTHR45753:SF6">
    <property type="entry name" value="ASPARTATE CARBAMOYLTRANSFERASE"/>
    <property type="match status" value="1"/>
</dbReference>
<comment type="subunit">
    <text evidence="7">Heterododecamer (2C3:3R2) of six catalytic PyrB chains organized as two trimers (C3), and six regulatory PyrI chains organized as three dimers (R2).</text>
</comment>
<keyword evidence="3 7" id="KW-0808">Transferase</keyword>
<protein>
    <recommendedName>
        <fullName evidence="7">Aspartate carbamoyltransferase</fullName>
        <ecNumber evidence="7">2.1.3.2</ecNumber>
    </recommendedName>
    <alternativeName>
        <fullName evidence="7">Aspartate transcarbamylase</fullName>
        <shortName evidence="7">ATCase</shortName>
    </alternativeName>
</protein>
<dbReference type="GO" id="GO:0044205">
    <property type="term" value="P:'de novo' UMP biosynthetic process"/>
    <property type="evidence" value="ECO:0007669"/>
    <property type="project" value="UniProtKB-UniRule"/>
</dbReference>
<comment type="function">
    <text evidence="5 7">Catalyzes the condensation of carbamoyl phosphate and aspartate to form carbamoyl aspartate and inorganic phosphate, the committed step in the de novo pyrimidine nucleotide biosynthesis pathway.</text>
</comment>
<dbReference type="AlphaFoldDB" id="A0A098B3M1"/>
<feature type="binding site" evidence="7">
    <location>
        <position position="139"/>
    </location>
    <ligand>
        <name>carbamoyl phosphate</name>
        <dbReference type="ChEBI" id="CHEBI:58228"/>
    </ligand>
</feature>
<dbReference type="NCBIfam" id="TIGR00670">
    <property type="entry name" value="asp_carb_tr"/>
    <property type="match status" value="1"/>
</dbReference>
<dbReference type="PANTHER" id="PTHR45753">
    <property type="entry name" value="ORNITHINE CARBAMOYLTRANSFERASE, MITOCHONDRIAL"/>
    <property type="match status" value="1"/>
</dbReference>
<dbReference type="Pfam" id="PF00185">
    <property type="entry name" value="OTCace"/>
    <property type="match status" value="1"/>
</dbReference>
<dbReference type="InterPro" id="IPR002082">
    <property type="entry name" value="Asp_carbamoyltransf"/>
</dbReference>
<dbReference type="GO" id="GO:0006207">
    <property type="term" value="P:'de novo' pyrimidine nucleobase biosynthetic process"/>
    <property type="evidence" value="ECO:0007669"/>
    <property type="project" value="InterPro"/>
</dbReference>
<proteinExistence type="inferred from homology"/>
<dbReference type="GO" id="GO:0016597">
    <property type="term" value="F:amino acid binding"/>
    <property type="evidence" value="ECO:0007669"/>
    <property type="project" value="InterPro"/>
</dbReference>
<dbReference type="Gene3D" id="3.40.50.1370">
    <property type="entry name" value="Aspartate/ornithine carbamoyltransferase"/>
    <property type="match status" value="2"/>
</dbReference>
<comment type="pathway">
    <text evidence="1 7">Pyrimidine metabolism; UMP biosynthesis via de novo pathway; (S)-dihydroorotate from bicarbonate: step 2/3.</text>
</comment>
<comment type="similarity">
    <text evidence="2 7">Belongs to the aspartate/ornithine carbamoyltransferase superfamily. ATCase family.</text>
</comment>
<dbReference type="InterPro" id="IPR006130">
    <property type="entry name" value="Asp/Orn_carbamoylTrfase"/>
</dbReference>
<feature type="binding site" evidence="7">
    <location>
        <position position="136"/>
    </location>
    <ligand>
        <name>carbamoyl phosphate</name>
        <dbReference type="ChEBI" id="CHEBI:58228"/>
    </ligand>
</feature>
<feature type="binding site" evidence="7">
    <location>
        <position position="223"/>
    </location>
    <ligand>
        <name>L-aspartate</name>
        <dbReference type="ChEBI" id="CHEBI:29991"/>
    </ligand>
</feature>